<comment type="subunit">
    <text evidence="8">Component of the 7-subunit TFIIH core complex.</text>
</comment>
<dbReference type="EMBL" id="AVOT02000058">
    <property type="protein sequence ID" value="MBW0460790.1"/>
    <property type="molecule type" value="Genomic_DNA"/>
</dbReference>
<comment type="similarity">
    <text evidence="2 8">Belongs to the TFB5 family.</text>
</comment>
<evidence type="ECO:0000256" key="7">
    <source>
        <dbReference type="ARBA" id="ARBA00023242"/>
    </source>
</evidence>
<reference evidence="9" key="1">
    <citation type="submission" date="2021-03" db="EMBL/GenBank/DDBJ databases">
        <title>Draft genome sequence of rust myrtle Austropuccinia psidii MF-1, a brazilian biotype.</title>
        <authorList>
            <person name="Quecine M.C."/>
            <person name="Pachon D.M.R."/>
            <person name="Bonatelli M.L."/>
            <person name="Correr F.H."/>
            <person name="Franceschini L.M."/>
            <person name="Leite T.F."/>
            <person name="Margarido G.R.A."/>
            <person name="Almeida C.A."/>
            <person name="Ferrarezi J.A."/>
            <person name="Labate C.A."/>
        </authorList>
    </citation>
    <scope>NUCLEOTIDE SEQUENCE</scope>
    <source>
        <strain evidence="9">MF-1</strain>
    </source>
</reference>
<dbReference type="FunFam" id="3.30.70.1220:FF:000001">
    <property type="entry name" value="General transcription factor IIH subunit 5"/>
    <property type="match status" value="1"/>
</dbReference>
<evidence type="ECO:0000313" key="9">
    <source>
        <dbReference type="EMBL" id="MBW0460790.1"/>
    </source>
</evidence>
<protein>
    <recommendedName>
        <fullName evidence="8">General transcription and DNA repair factor IIH subunit TFB5</fullName>
    </recommendedName>
</protein>
<keyword evidence="6 8" id="KW-0234">DNA repair</keyword>
<comment type="function">
    <text evidence="8">In NER, TFIIH acts by opening DNA around the lesion to allow the excision of the damaged oligonucleotide and its replacement by a new DNA fragment. In transcription, TFIIH has an essential role in transcription initiation. When the pre-initiation complex (PIC) has been established, TFIIH is required for promoter opening and promoter escape.</text>
</comment>
<dbReference type="SUPFAM" id="SSF142897">
    <property type="entry name" value="TFB5-like"/>
    <property type="match status" value="1"/>
</dbReference>
<evidence type="ECO:0000256" key="3">
    <source>
        <dbReference type="ARBA" id="ARBA00022763"/>
    </source>
</evidence>
<evidence type="ECO:0000256" key="1">
    <source>
        <dbReference type="ARBA" id="ARBA00004123"/>
    </source>
</evidence>
<evidence type="ECO:0000256" key="8">
    <source>
        <dbReference type="RuleBase" id="RU368032"/>
    </source>
</evidence>
<gene>
    <name evidence="9" type="ORF">O181_000505</name>
</gene>
<name>A0A9Q3B905_9BASI</name>
<accession>A0A9Q3B905</accession>
<dbReference type="Gene3D" id="3.30.70.1220">
    <property type="entry name" value="TFB5-like"/>
    <property type="match status" value="1"/>
</dbReference>
<evidence type="ECO:0000313" key="10">
    <source>
        <dbReference type="Proteomes" id="UP000765509"/>
    </source>
</evidence>
<sequence>MVRAIKGVLLTCDPAVKQLILSLNDNNKPNSNSVSEFGLVPPFIIQDLDETHILVTQECVPAMRRQLEAELEKNTFTIEAFKFIANQVTSVRTCITTALSTLSTLESLLWNSACFE</sequence>
<evidence type="ECO:0000256" key="5">
    <source>
        <dbReference type="ARBA" id="ARBA00023163"/>
    </source>
</evidence>
<keyword evidence="4 8" id="KW-0805">Transcription regulation</keyword>
<dbReference type="AlphaFoldDB" id="A0A9Q3B905"/>
<dbReference type="InterPro" id="IPR035935">
    <property type="entry name" value="TFB5-like_sf"/>
</dbReference>
<evidence type="ECO:0000256" key="4">
    <source>
        <dbReference type="ARBA" id="ARBA00023015"/>
    </source>
</evidence>
<dbReference type="GO" id="GO:0006294">
    <property type="term" value="P:nucleotide-excision repair, preincision complex assembly"/>
    <property type="evidence" value="ECO:0007669"/>
    <property type="project" value="TreeGrafter"/>
</dbReference>
<dbReference type="PANTHER" id="PTHR28580:SF1">
    <property type="entry name" value="GENERAL TRANSCRIPTION FACTOR IIH SUBUNIT 5"/>
    <property type="match status" value="1"/>
</dbReference>
<keyword evidence="5 8" id="KW-0804">Transcription</keyword>
<evidence type="ECO:0000256" key="6">
    <source>
        <dbReference type="ARBA" id="ARBA00023204"/>
    </source>
</evidence>
<evidence type="ECO:0000256" key="2">
    <source>
        <dbReference type="ARBA" id="ARBA00007470"/>
    </source>
</evidence>
<organism evidence="9 10">
    <name type="scientific">Austropuccinia psidii MF-1</name>
    <dbReference type="NCBI Taxonomy" id="1389203"/>
    <lineage>
        <taxon>Eukaryota</taxon>
        <taxon>Fungi</taxon>
        <taxon>Dikarya</taxon>
        <taxon>Basidiomycota</taxon>
        <taxon>Pucciniomycotina</taxon>
        <taxon>Pucciniomycetes</taxon>
        <taxon>Pucciniales</taxon>
        <taxon>Sphaerophragmiaceae</taxon>
        <taxon>Austropuccinia</taxon>
    </lineage>
</organism>
<dbReference type="GO" id="GO:0005675">
    <property type="term" value="C:transcription factor TFIIH holo complex"/>
    <property type="evidence" value="ECO:0007669"/>
    <property type="project" value="TreeGrafter"/>
</dbReference>
<dbReference type="PANTHER" id="PTHR28580">
    <property type="entry name" value="GENERAL TRANSCRIPTION FACTOR IIH SUBUNIT 5"/>
    <property type="match status" value="1"/>
</dbReference>
<dbReference type="Proteomes" id="UP000765509">
    <property type="component" value="Unassembled WGS sequence"/>
</dbReference>
<dbReference type="OrthoDB" id="354at2759"/>
<dbReference type="GO" id="GO:0000439">
    <property type="term" value="C:transcription factor TFIIH core complex"/>
    <property type="evidence" value="ECO:0007669"/>
    <property type="project" value="UniProtKB-UniRule"/>
</dbReference>
<comment type="subcellular location">
    <subcellularLocation>
        <location evidence="1 8">Nucleus</location>
    </subcellularLocation>
</comment>
<dbReference type="InterPro" id="IPR009400">
    <property type="entry name" value="TFIIH_TTDA/Tfb5"/>
</dbReference>
<dbReference type="GO" id="GO:0006367">
    <property type="term" value="P:transcription initiation at RNA polymerase II promoter"/>
    <property type="evidence" value="ECO:0007669"/>
    <property type="project" value="UniProtKB-UniRule"/>
</dbReference>
<proteinExistence type="inferred from homology"/>
<dbReference type="SMART" id="SM01395">
    <property type="entry name" value="Tbf5"/>
    <property type="match status" value="1"/>
</dbReference>
<keyword evidence="7 8" id="KW-0539">Nucleus</keyword>
<keyword evidence="3 8" id="KW-0227">DNA damage</keyword>
<dbReference type="Pfam" id="PF06331">
    <property type="entry name" value="Tfb5"/>
    <property type="match status" value="1"/>
</dbReference>
<comment type="caution">
    <text evidence="9">The sequence shown here is derived from an EMBL/GenBank/DDBJ whole genome shotgun (WGS) entry which is preliminary data.</text>
</comment>
<keyword evidence="10" id="KW-1185">Reference proteome</keyword>